<proteinExistence type="predicted"/>
<dbReference type="STRING" id="717606.PaecuDRAFT_2251"/>
<dbReference type="Proteomes" id="UP000005387">
    <property type="component" value="Unassembled WGS sequence"/>
</dbReference>
<protein>
    <submittedName>
        <fullName evidence="3">Uncharacterized protein</fullName>
    </submittedName>
</protein>
<feature type="region of interest" description="Disordered" evidence="1">
    <location>
        <begin position="92"/>
        <end position="120"/>
    </location>
</feature>
<organism evidence="3 4">
    <name type="scientific">Paenibacillus curdlanolyticus YK9</name>
    <dbReference type="NCBI Taxonomy" id="717606"/>
    <lineage>
        <taxon>Bacteria</taxon>
        <taxon>Bacillati</taxon>
        <taxon>Bacillota</taxon>
        <taxon>Bacilli</taxon>
        <taxon>Bacillales</taxon>
        <taxon>Paenibacillaceae</taxon>
        <taxon>Paenibacillus</taxon>
    </lineage>
</organism>
<evidence type="ECO:0000313" key="4">
    <source>
        <dbReference type="Proteomes" id="UP000005387"/>
    </source>
</evidence>
<keyword evidence="2" id="KW-1133">Transmembrane helix</keyword>
<dbReference type="AlphaFoldDB" id="E0I9B4"/>
<name>E0I9B4_9BACL</name>
<evidence type="ECO:0000256" key="1">
    <source>
        <dbReference type="SAM" id="MobiDB-lite"/>
    </source>
</evidence>
<accession>E0I9B4</accession>
<keyword evidence="4" id="KW-1185">Reference proteome</keyword>
<reference evidence="3 4" key="1">
    <citation type="submission" date="2010-07" db="EMBL/GenBank/DDBJ databases">
        <title>The draft genome of Paenibacillus curdlanolyticus YK9.</title>
        <authorList>
            <consortium name="US DOE Joint Genome Institute (JGI-PGF)"/>
            <person name="Lucas S."/>
            <person name="Copeland A."/>
            <person name="Lapidus A."/>
            <person name="Cheng J.-F."/>
            <person name="Bruce D."/>
            <person name="Goodwin L."/>
            <person name="Pitluck S."/>
            <person name="Land M.L."/>
            <person name="Hauser L."/>
            <person name="Chang Y.-J."/>
            <person name="Jeffries C."/>
            <person name="Anderson I.J."/>
            <person name="Johnson E."/>
            <person name="Loganathan U."/>
            <person name="Mulhopadhyay B."/>
            <person name="Kyrpides N."/>
            <person name="Woyke T.J."/>
        </authorList>
    </citation>
    <scope>NUCLEOTIDE SEQUENCE [LARGE SCALE GENOMIC DNA]</scope>
    <source>
        <strain evidence="3 4">YK9</strain>
    </source>
</reference>
<keyword evidence="2" id="KW-0812">Transmembrane</keyword>
<feature type="transmembrane region" description="Helical" evidence="2">
    <location>
        <begin position="22"/>
        <end position="44"/>
    </location>
</feature>
<dbReference type="EMBL" id="AEDD01000005">
    <property type="protein sequence ID" value="EFM10998.1"/>
    <property type="molecule type" value="Genomic_DNA"/>
</dbReference>
<gene>
    <name evidence="3" type="ORF">PaecuDRAFT_2251</name>
</gene>
<keyword evidence="2" id="KW-0472">Membrane</keyword>
<evidence type="ECO:0000256" key="2">
    <source>
        <dbReference type="SAM" id="Phobius"/>
    </source>
</evidence>
<evidence type="ECO:0000313" key="3">
    <source>
        <dbReference type="EMBL" id="EFM10998.1"/>
    </source>
</evidence>
<sequence length="120" mass="13649">MYLMQRESWFSILWAHCSSSEAYLVVWIAMGTFVAGHSCLFHCTKYNGMAIRIKGRDRGRTRVTDKKAVLKSTGNDLRDSYSLYLEEATNDIGDHKQHNSNAHCGEYKDSKPAEGSGQRR</sequence>